<proteinExistence type="predicted"/>
<name>A0A2K4MKL7_9NEIS</name>
<sequence length="123" mass="12703">MIGSFKECGASSGVGAFSGTGLLLTRTWPKAKRSILISPRDSAAGCQSSRSDSISMSSPALRQRRSFSSKPCHSAPWVDATLNWPPLSLPACCKAQANPAGLALIQPSAASSRANSTPSAPKT</sequence>
<evidence type="ECO:0000313" key="2">
    <source>
        <dbReference type="EMBL" id="POA97631.1"/>
    </source>
</evidence>
<protein>
    <submittedName>
        <fullName evidence="2">Uncharacterized protein</fullName>
    </submittedName>
</protein>
<dbReference type="EMBL" id="PPTF01000073">
    <property type="protein sequence ID" value="POA97631.1"/>
    <property type="molecule type" value="Genomic_DNA"/>
</dbReference>
<feature type="compositionally biased region" description="Low complexity" evidence="1">
    <location>
        <begin position="48"/>
        <end position="58"/>
    </location>
</feature>
<evidence type="ECO:0000313" key="3">
    <source>
        <dbReference type="Proteomes" id="UP000236416"/>
    </source>
</evidence>
<feature type="region of interest" description="Disordered" evidence="1">
    <location>
        <begin position="39"/>
        <end position="61"/>
    </location>
</feature>
<keyword evidence="3" id="KW-1185">Reference proteome</keyword>
<gene>
    <name evidence="2" type="ORF">C2134_17585</name>
</gene>
<comment type="caution">
    <text evidence="2">The sequence shown here is derived from an EMBL/GenBank/DDBJ whole genome shotgun (WGS) entry which is preliminary data.</text>
</comment>
<organism evidence="2 3">
    <name type="scientific">Chromobacterium sinusclupearum</name>
    <dbReference type="NCBI Taxonomy" id="2077146"/>
    <lineage>
        <taxon>Bacteria</taxon>
        <taxon>Pseudomonadati</taxon>
        <taxon>Pseudomonadota</taxon>
        <taxon>Betaproteobacteria</taxon>
        <taxon>Neisseriales</taxon>
        <taxon>Chromobacteriaceae</taxon>
        <taxon>Chromobacterium</taxon>
    </lineage>
</organism>
<dbReference type="AlphaFoldDB" id="A0A2K4MKL7"/>
<dbReference type="Proteomes" id="UP000236416">
    <property type="component" value="Unassembled WGS sequence"/>
</dbReference>
<accession>A0A2K4MKL7</accession>
<reference evidence="2 3" key="1">
    <citation type="submission" date="2018-01" db="EMBL/GenBank/DDBJ databases">
        <title>Genomic Sequence of Chromobacterium MWU13-2610 from wild cranberry bogs within the Cape Cod National Seashore.</title>
        <authorList>
            <person name="O'Hara-Hanley K."/>
            <person name="Soby S."/>
            <person name="Harrison A."/>
        </authorList>
    </citation>
    <scope>NUCLEOTIDE SEQUENCE [LARGE SCALE GENOMIC DNA]</scope>
    <source>
        <strain evidence="2 3">MWU13-2610</strain>
    </source>
</reference>
<evidence type="ECO:0000256" key="1">
    <source>
        <dbReference type="SAM" id="MobiDB-lite"/>
    </source>
</evidence>